<dbReference type="SMART" id="SM00857">
    <property type="entry name" value="Resolvase"/>
    <property type="match status" value="1"/>
</dbReference>
<dbReference type="InterPro" id="IPR006119">
    <property type="entry name" value="Resolv_N"/>
</dbReference>
<dbReference type="InterPro" id="IPR038109">
    <property type="entry name" value="DNA_bind_recomb_sf"/>
</dbReference>
<protein>
    <submittedName>
        <fullName evidence="1">DUF4368 domain-containing protein</fullName>
    </submittedName>
</protein>
<dbReference type="PROSITE" id="PS51737">
    <property type="entry name" value="RECOMBINASE_DNA_BIND"/>
    <property type="match status" value="1"/>
</dbReference>
<organism evidence="1 2">
    <name type="scientific">Flavonifractor plautii</name>
    <name type="common">Fusobacterium plautii</name>
    <dbReference type="NCBI Taxonomy" id="292800"/>
    <lineage>
        <taxon>Bacteria</taxon>
        <taxon>Bacillati</taxon>
        <taxon>Bacillota</taxon>
        <taxon>Clostridia</taxon>
        <taxon>Eubacteriales</taxon>
        <taxon>Oscillospiraceae</taxon>
        <taxon>Flavonifractor</taxon>
    </lineage>
</organism>
<evidence type="ECO:0000313" key="2">
    <source>
        <dbReference type="Proteomes" id="UP000434475"/>
    </source>
</evidence>
<dbReference type="Gene3D" id="3.40.50.1390">
    <property type="entry name" value="Resolvase, N-terminal catalytic domain"/>
    <property type="match status" value="1"/>
</dbReference>
<dbReference type="Pfam" id="PF13408">
    <property type="entry name" value="Zn_ribbon_recom"/>
    <property type="match status" value="1"/>
</dbReference>
<dbReference type="InterPro" id="IPR036162">
    <property type="entry name" value="Resolvase-like_N_sf"/>
</dbReference>
<dbReference type="PANTHER" id="PTHR30461">
    <property type="entry name" value="DNA-INVERTASE FROM LAMBDOID PROPHAGE"/>
    <property type="match status" value="1"/>
</dbReference>
<gene>
    <name evidence="1" type="ORF">GKE97_23200</name>
</gene>
<dbReference type="Pfam" id="PF00239">
    <property type="entry name" value="Resolvase"/>
    <property type="match status" value="1"/>
</dbReference>
<name>A0A174VZY2_FLAPL</name>
<sequence>MLRDFAEKNGMFQYEYYVDDGYTGRNFNRPSFQRMIADIEAGKIGCVITKDLSRLGRNYIEAGSYIEIFFPKHNVRYIAITDGVDSLTRQEMDITPFKNILNDMYSRDISKKVLAGRMTRSRQGKFCGGQPPLGLMRDPEDKGHLIRDPETAPVIRKIYDMALDGWGCMRIAKQLMDDKVPITRVKSNTECDVNYYSWGSARISHILRNPFYKGAHLVCRTHQKGIRSNTYDIIPREDWEIIEDCHEAIISPEEWEQVQEIIDRRPTIMKGNSCPFYNLFHGIIYCATCGKSMQVRYEKVGRTGKNRFTGEQREPIDKAYYICQTYNRLGKNACTSHKIEARDLYNLVLKDIQELAKTALKDADAFYQRLSSRMERRYLLDASQTQKECQRLESRNREIDEMFLSLYTDKAKGILTEQRFMKLTATLEQEQEANQKRLQDLLLMMRHSDEQENEVRTFIKEIRRYAAIEELDEAVLNRLISKILVGEVKKIDGQKVQEVRIVYNFVGEIPEITA</sequence>
<dbReference type="Gene3D" id="3.90.1750.20">
    <property type="entry name" value="Putative Large Serine Recombinase, Chain B, Domain 2"/>
    <property type="match status" value="1"/>
</dbReference>
<dbReference type="InterPro" id="IPR025378">
    <property type="entry name" value="DUF4368"/>
</dbReference>
<dbReference type="PROSITE" id="PS51736">
    <property type="entry name" value="RECOMBINASES_3"/>
    <property type="match status" value="1"/>
</dbReference>
<dbReference type="InterPro" id="IPR025827">
    <property type="entry name" value="Zn_ribbon_recom_dom"/>
</dbReference>
<dbReference type="AlphaFoldDB" id="A0A174VZY2"/>
<dbReference type="PANTHER" id="PTHR30461:SF23">
    <property type="entry name" value="DNA RECOMBINASE-RELATED"/>
    <property type="match status" value="1"/>
</dbReference>
<dbReference type="Pfam" id="PF07508">
    <property type="entry name" value="Recombinase"/>
    <property type="match status" value="1"/>
</dbReference>
<comment type="caution">
    <text evidence="1">The sequence shown here is derived from an EMBL/GenBank/DDBJ whole genome shotgun (WGS) entry which is preliminary data.</text>
</comment>
<dbReference type="Pfam" id="PF14287">
    <property type="entry name" value="DUF4368"/>
    <property type="match status" value="1"/>
</dbReference>
<evidence type="ECO:0000313" key="1">
    <source>
        <dbReference type="EMBL" id="MSB22375.1"/>
    </source>
</evidence>
<dbReference type="Proteomes" id="UP000434475">
    <property type="component" value="Unassembled WGS sequence"/>
</dbReference>
<dbReference type="InterPro" id="IPR050639">
    <property type="entry name" value="SSR_resolvase"/>
</dbReference>
<dbReference type="GO" id="GO:0003677">
    <property type="term" value="F:DNA binding"/>
    <property type="evidence" value="ECO:0007669"/>
    <property type="project" value="InterPro"/>
</dbReference>
<dbReference type="GO" id="GO:0000150">
    <property type="term" value="F:DNA strand exchange activity"/>
    <property type="evidence" value="ECO:0007669"/>
    <property type="project" value="InterPro"/>
</dbReference>
<dbReference type="SUPFAM" id="SSF53041">
    <property type="entry name" value="Resolvase-like"/>
    <property type="match status" value="1"/>
</dbReference>
<dbReference type="RefSeq" id="WP_081029153.1">
    <property type="nucleotide sequence ID" value="NZ_JAJCJF010000023.1"/>
</dbReference>
<dbReference type="EMBL" id="WKPR01000038">
    <property type="protein sequence ID" value="MSB22375.1"/>
    <property type="molecule type" value="Genomic_DNA"/>
</dbReference>
<accession>A0A174VZY2</accession>
<reference evidence="1 2" key="1">
    <citation type="journal article" date="2019" name="Nat. Med.">
        <title>A library of human gut bacterial isolates paired with longitudinal multiomics data enables mechanistic microbiome research.</title>
        <authorList>
            <person name="Poyet M."/>
            <person name="Groussin M."/>
            <person name="Gibbons S.M."/>
            <person name="Avila-Pacheco J."/>
            <person name="Jiang X."/>
            <person name="Kearney S.M."/>
            <person name="Perrotta A.R."/>
            <person name="Berdy B."/>
            <person name="Zhao S."/>
            <person name="Lieberman T.D."/>
            <person name="Swanson P.K."/>
            <person name="Smith M."/>
            <person name="Roesemann S."/>
            <person name="Alexander J.E."/>
            <person name="Rich S.A."/>
            <person name="Livny J."/>
            <person name="Vlamakis H."/>
            <person name="Clish C."/>
            <person name="Bullock K."/>
            <person name="Deik A."/>
            <person name="Scott J."/>
            <person name="Pierce K.A."/>
            <person name="Xavier R.J."/>
            <person name="Alm E.J."/>
        </authorList>
    </citation>
    <scope>NUCLEOTIDE SEQUENCE [LARGE SCALE GENOMIC DNA]</scope>
    <source>
        <strain evidence="1 2">BIOML-A2</strain>
    </source>
</reference>
<proteinExistence type="predicted"/>
<dbReference type="InterPro" id="IPR011109">
    <property type="entry name" value="DNA_bind_recombinase_dom"/>
</dbReference>